<feature type="compositionally biased region" description="Basic and acidic residues" evidence="1">
    <location>
        <begin position="32"/>
        <end position="43"/>
    </location>
</feature>
<dbReference type="PRINTS" id="PR00111">
    <property type="entry name" value="ABHYDROLASE"/>
</dbReference>
<dbReference type="Pfam" id="PF00561">
    <property type="entry name" value="Abhydrolase_1"/>
    <property type="match status" value="1"/>
</dbReference>
<dbReference type="InterPro" id="IPR000073">
    <property type="entry name" value="AB_hydrolase_1"/>
</dbReference>
<dbReference type="InterPro" id="IPR029058">
    <property type="entry name" value="AB_hydrolase_fold"/>
</dbReference>
<feature type="region of interest" description="Disordered" evidence="1">
    <location>
        <begin position="23"/>
        <end position="43"/>
    </location>
</feature>
<dbReference type="STRING" id="1619308.B5808_15880"/>
<dbReference type="KEGG" id="cphy:B5808_15880"/>
<proteinExistence type="predicted"/>
<dbReference type="PANTHER" id="PTHR43798">
    <property type="entry name" value="MONOACYLGLYCEROL LIPASE"/>
    <property type="match status" value="1"/>
</dbReference>
<sequence length="289" mass="31829">MGGMAGIRGLIREQREPLLHVSVDSEPAPPAEHGHEHGHTPHLRAEQPPTIVLVHGIASSATTFDFVVPLIRDDYRVIAVDLLGFGQSPQPPDAEYTLEEHVDALAHTLRHLGLRHFTLVGHSLGCLIASRYAATHRRSLDKLVLVSPPVYQSPSEIGDPRTRARVSGYLAAYRFFRENKDFTLANAAWVTKLLPIEHVMEITEQNWTPFVKSLENCIETQTIISDLATVDVPIEVVYGTLDEFLVPGSVAILSRMKGVTTHPVHVNDHVIRRSMARVVATAIGAAPAR</sequence>
<dbReference type="GO" id="GO:0016020">
    <property type="term" value="C:membrane"/>
    <property type="evidence" value="ECO:0007669"/>
    <property type="project" value="TreeGrafter"/>
</dbReference>
<accession>A0A1X9LMX5</accession>
<dbReference type="EMBL" id="CP020715">
    <property type="protein sequence ID" value="ARJ06533.1"/>
    <property type="molecule type" value="Genomic_DNA"/>
</dbReference>
<name>A0A1X9LMX5_9MICO</name>
<evidence type="ECO:0000256" key="1">
    <source>
        <dbReference type="SAM" id="MobiDB-lite"/>
    </source>
</evidence>
<dbReference type="Gene3D" id="3.40.50.1820">
    <property type="entry name" value="alpha/beta hydrolase"/>
    <property type="match status" value="1"/>
</dbReference>
<organism evidence="2 3">
    <name type="scientific">Cnuibacter physcomitrellae</name>
    <dbReference type="NCBI Taxonomy" id="1619308"/>
    <lineage>
        <taxon>Bacteria</taxon>
        <taxon>Bacillati</taxon>
        <taxon>Actinomycetota</taxon>
        <taxon>Actinomycetes</taxon>
        <taxon>Micrococcales</taxon>
        <taxon>Microbacteriaceae</taxon>
        <taxon>Cnuibacter</taxon>
    </lineage>
</organism>
<dbReference type="AlphaFoldDB" id="A0A1X9LMX5"/>
<dbReference type="GO" id="GO:0003824">
    <property type="term" value="F:catalytic activity"/>
    <property type="evidence" value="ECO:0007669"/>
    <property type="project" value="UniProtKB-ARBA"/>
</dbReference>
<dbReference type="SUPFAM" id="SSF53474">
    <property type="entry name" value="alpha/beta-Hydrolases"/>
    <property type="match status" value="1"/>
</dbReference>
<keyword evidence="3" id="KW-1185">Reference proteome</keyword>
<gene>
    <name evidence="2" type="ORF">B5808_15880</name>
</gene>
<dbReference type="InterPro" id="IPR050266">
    <property type="entry name" value="AB_hydrolase_sf"/>
</dbReference>
<dbReference type="PANTHER" id="PTHR43798:SF33">
    <property type="entry name" value="HYDROLASE, PUTATIVE (AFU_ORTHOLOGUE AFUA_2G14860)-RELATED"/>
    <property type="match status" value="1"/>
</dbReference>
<protein>
    <submittedName>
        <fullName evidence="2">Uncharacterized protein</fullName>
    </submittedName>
</protein>
<reference evidence="2 3" key="1">
    <citation type="submission" date="2017-04" db="EMBL/GenBank/DDBJ databases">
        <authorList>
            <person name="Afonso C.L."/>
            <person name="Miller P.J."/>
            <person name="Scott M.A."/>
            <person name="Spackman E."/>
            <person name="Goraichik I."/>
            <person name="Dimitrov K.M."/>
            <person name="Suarez D.L."/>
            <person name="Swayne D.E."/>
        </authorList>
    </citation>
    <scope>NUCLEOTIDE SEQUENCE [LARGE SCALE GENOMIC DNA]</scope>
    <source>
        <strain evidence="3">XA(T)</strain>
    </source>
</reference>
<dbReference type="Proteomes" id="UP000192775">
    <property type="component" value="Chromosome"/>
</dbReference>
<evidence type="ECO:0000313" key="3">
    <source>
        <dbReference type="Proteomes" id="UP000192775"/>
    </source>
</evidence>
<evidence type="ECO:0000313" key="2">
    <source>
        <dbReference type="EMBL" id="ARJ06533.1"/>
    </source>
</evidence>